<dbReference type="PANTHER" id="PTHR36128:SF1">
    <property type="entry name" value="COILED-COIL DOMAIN-CONTAINING PROTEIN 117"/>
    <property type="match status" value="1"/>
</dbReference>
<reference evidence="3" key="3">
    <citation type="journal article" date="2014" name="Nature">
        <title>Elephant shark genome provides unique insights into gnathostome evolution.</title>
        <authorList>
            <consortium name="International Elephant Shark Genome Sequencing Consortium"/>
            <person name="Venkatesh B."/>
            <person name="Lee A.P."/>
            <person name="Ravi V."/>
            <person name="Maurya A.K."/>
            <person name="Lian M.M."/>
            <person name="Swann J.B."/>
            <person name="Ohta Y."/>
            <person name="Flajnik M.F."/>
            <person name="Sutoh Y."/>
            <person name="Kasahara M."/>
            <person name="Hoon S."/>
            <person name="Gangu V."/>
            <person name="Roy S.W."/>
            <person name="Irimia M."/>
            <person name="Korzh V."/>
            <person name="Kondrychyn I."/>
            <person name="Lim Z.W."/>
            <person name="Tay B.H."/>
            <person name="Tohari S."/>
            <person name="Kong K.W."/>
            <person name="Ho S."/>
            <person name="Lorente-Galdos B."/>
            <person name="Quilez J."/>
            <person name="Marques-Bonet T."/>
            <person name="Raney B.J."/>
            <person name="Ingham P.W."/>
            <person name="Tay A."/>
            <person name="Hillier L.W."/>
            <person name="Minx P."/>
            <person name="Boehm T."/>
            <person name="Wilson R.K."/>
            <person name="Brenner S."/>
            <person name="Warren W.C."/>
        </authorList>
    </citation>
    <scope>NUCLEOTIDE SEQUENCE [LARGE SCALE GENOMIC DNA]</scope>
</reference>
<evidence type="ECO:0000313" key="3">
    <source>
        <dbReference type="Proteomes" id="UP000314986"/>
    </source>
</evidence>
<dbReference type="RefSeq" id="XP_007906672.1">
    <property type="nucleotide sequence ID" value="XM_007908481.2"/>
</dbReference>
<dbReference type="KEGG" id="cmk:103188461"/>
<dbReference type="Pfam" id="PF15810">
    <property type="entry name" value="CCDC117"/>
    <property type="match status" value="1"/>
</dbReference>
<reference evidence="2" key="5">
    <citation type="submission" date="2025-09" db="UniProtKB">
        <authorList>
            <consortium name="Ensembl"/>
        </authorList>
    </citation>
    <scope>IDENTIFICATION</scope>
</reference>
<proteinExistence type="predicted"/>
<dbReference type="RefSeq" id="XP_042193721.1">
    <property type="nucleotide sequence ID" value="XM_042337787.1"/>
</dbReference>
<dbReference type="AlphaFoldDB" id="A0A4W3INH4"/>
<dbReference type="GeneTree" id="ENSGT00390000005772"/>
<feature type="compositionally biased region" description="Low complexity" evidence="1">
    <location>
        <begin position="296"/>
        <end position="305"/>
    </location>
</feature>
<feature type="region of interest" description="Disordered" evidence="1">
    <location>
        <begin position="103"/>
        <end position="122"/>
    </location>
</feature>
<dbReference type="GeneID" id="103188461"/>
<evidence type="ECO:0000256" key="1">
    <source>
        <dbReference type="SAM" id="MobiDB-lite"/>
    </source>
</evidence>
<dbReference type="RefSeq" id="XP_042193719.1">
    <property type="nucleotide sequence ID" value="XM_042337785.1"/>
</dbReference>
<reference evidence="3" key="1">
    <citation type="journal article" date="2006" name="Science">
        <title>Ancient noncoding elements conserved in the human genome.</title>
        <authorList>
            <person name="Venkatesh B."/>
            <person name="Kirkness E.F."/>
            <person name="Loh Y.H."/>
            <person name="Halpern A.L."/>
            <person name="Lee A.P."/>
            <person name="Johnson J."/>
            <person name="Dandona N."/>
            <person name="Viswanathan L.D."/>
            <person name="Tay A."/>
            <person name="Venter J.C."/>
            <person name="Strausberg R.L."/>
            <person name="Brenner S."/>
        </authorList>
    </citation>
    <scope>NUCLEOTIDE SEQUENCE [LARGE SCALE GENOMIC DNA]</scope>
</reference>
<sequence length="313" mass="36090">MLTTRFYGSSAPSGGQFFQSPPLDICGKTAPSAQNELCWKVDCFVPDACDPNAHLNRRYPRQGDGIIESMDTSMEHYGYNPVVNGIRASAGHYEFTKQQRYELRSRRKHKREKEDEGAPARKKRLTEKMLNCRVEPVNVLRNSWPHPPCCQESGLNANSWQVRHTPQEPRVIEKESVSMEVKIDTKQEELDGLQKLREIEDRLTGEDDPDVDGNEISETPILVLSDSLREELNRGLEEVLPRKIIESLNRPCMELVLWKPRDEHFSEKLETERKKQRHVQCDPSLYRTSTRLDSPLMSSNLNLSNTPEEDMEL</sequence>
<gene>
    <name evidence="2" type="primary">ccdc117</name>
</gene>
<reference evidence="2" key="4">
    <citation type="submission" date="2025-08" db="UniProtKB">
        <authorList>
            <consortium name="Ensembl"/>
        </authorList>
    </citation>
    <scope>IDENTIFICATION</scope>
</reference>
<protein>
    <recommendedName>
        <fullName evidence="4">Coiled-coil domain-containing protein 117</fullName>
    </recommendedName>
</protein>
<evidence type="ECO:0008006" key="4">
    <source>
        <dbReference type="Google" id="ProtNLM"/>
    </source>
</evidence>
<dbReference type="Proteomes" id="UP000314986">
    <property type="component" value="Unassembled WGS sequence"/>
</dbReference>
<dbReference type="CTD" id="150275"/>
<dbReference type="OrthoDB" id="9450632at2759"/>
<dbReference type="STRING" id="7868.ENSCMIP00000029036"/>
<evidence type="ECO:0000313" key="2">
    <source>
        <dbReference type="Ensembl" id="ENSCMIP00000029036.1"/>
    </source>
</evidence>
<keyword evidence="3" id="KW-1185">Reference proteome</keyword>
<feature type="region of interest" description="Disordered" evidence="1">
    <location>
        <begin position="285"/>
        <end position="313"/>
    </location>
</feature>
<dbReference type="InParanoid" id="A0A4W3INH4"/>
<organism evidence="2 3">
    <name type="scientific">Callorhinchus milii</name>
    <name type="common">Ghost shark</name>
    <dbReference type="NCBI Taxonomy" id="7868"/>
    <lineage>
        <taxon>Eukaryota</taxon>
        <taxon>Metazoa</taxon>
        <taxon>Chordata</taxon>
        <taxon>Craniata</taxon>
        <taxon>Vertebrata</taxon>
        <taxon>Chondrichthyes</taxon>
        <taxon>Holocephali</taxon>
        <taxon>Chimaeriformes</taxon>
        <taxon>Callorhinchidae</taxon>
        <taxon>Callorhinchus</taxon>
    </lineage>
</organism>
<dbReference type="FunCoup" id="A0A4W3INH4">
    <property type="interactions" value="245"/>
</dbReference>
<dbReference type="PANTHER" id="PTHR36128">
    <property type="entry name" value="COILED-COIL DOMAIN-CONTAINING PROTEIN 117"/>
    <property type="match status" value="1"/>
</dbReference>
<dbReference type="InterPro" id="IPR031630">
    <property type="entry name" value="CCDC117"/>
</dbReference>
<dbReference type="OMA" id="MENAPWE"/>
<accession>A0A4W3INH4</accession>
<name>A0A4W3INH4_CALMI</name>
<dbReference type="Ensembl" id="ENSCMIT00000029497.1">
    <property type="protein sequence ID" value="ENSCMIP00000029036.1"/>
    <property type="gene ID" value="ENSCMIG00000012583.1"/>
</dbReference>
<reference evidence="3" key="2">
    <citation type="journal article" date="2007" name="PLoS Biol.">
        <title>Survey sequencing and comparative analysis of the elephant shark (Callorhinchus milii) genome.</title>
        <authorList>
            <person name="Venkatesh B."/>
            <person name="Kirkness E.F."/>
            <person name="Loh Y.H."/>
            <person name="Halpern A.L."/>
            <person name="Lee A.P."/>
            <person name="Johnson J."/>
            <person name="Dandona N."/>
            <person name="Viswanathan L.D."/>
            <person name="Tay A."/>
            <person name="Venter J.C."/>
            <person name="Strausberg R.L."/>
            <person name="Brenner S."/>
        </authorList>
    </citation>
    <scope>NUCLEOTIDE SEQUENCE [LARGE SCALE GENOMIC DNA]</scope>
</reference>